<accession>M3FWW9</accession>
<sequence length="50" mass="5529">MAAGWCVLVSSGSRPRRGTYDRRGRSTPVHVKVENFGTAYVRDQSTTVCL</sequence>
<dbReference type="Proteomes" id="UP000030760">
    <property type="component" value="Unassembled WGS sequence"/>
</dbReference>
<organism evidence="1 2">
    <name type="scientific">Streptomyces bottropensis ATCC 25435</name>
    <dbReference type="NCBI Taxonomy" id="1054862"/>
    <lineage>
        <taxon>Bacteria</taxon>
        <taxon>Bacillati</taxon>
        <taxon>Actinomycetota</taxon>
        <taxon>Actinomycetes</taxon>
        <taxon>Kitasatosporales</taxon>
        <taxon>Streptomycetaceae</taxon>
        <taxon>Streptomyces</taxon>
    </lineage>
</organism>
<proteinExistence type="predicted"/>
<evidence type="ECO:0000313" key="1">
    <source>
        <dbReference type="EMBL" id="EMF57545.1"/>
    </source>
</evidence>
<reference evidence="2" key="1">
    <citation type="journal article" date="2013" name="Genome Announc.">
        <title>Draft Genome Sequence of Streptomyces bottropensis ATCC 25435, a Bottromycin-Producing Actinomycete.</title>
        <authorList>
            <person name="Zhang H."/>
            <person name="Zhou W."/>
            <person name="Zhuang Y."/>
            <person name="Liang X."/>
            <person name="Liu T."/>
        </authorList>
    </citation>
    <scope>NUCLEOTIDE SEQUENCE [LARGE SCALE GENOMIC DNA]</scope>
    <source>
        <strain evidence="2">ATCC 25435</strain>
    </source>
</reference>
<name>M3FWW9_9ACTN</name>
<protein>
    <submittedName>
        <fullName evidence="1">Uncharacterized protein</fullName>
    </submittedName>
</protein>
<evidence type="ECO:0000313" key="2">
    <source>
        <dbReference type="Proteomes" id="UP000030760"/>
    </source>
</evidence>
<dbReference type="AlphaFoldDB" id="M3FWW9"/>
<dbReference type="EMBL" id="KB405056">
    <property type="protein sequence ID" value="EMF57545.1"/>
    <property type="molecule type" value="Genomic_DNA"/>
</dbReference>
<gene>
    <name evidence="1" type="ORF">SBD_0217</name>
</gene>